<evidence type="ECO:0000313" key="1">
    <source>
        <dbReference type="EMBL" id="SMO80584.1"/>
    </source>
</evidence>
<dbReference type="EMBL" id="FXTP01000011">
    <property type="protein sequence ID" value="SMO80584.1"/>
    <property type="molecule type" value="Genomic_DNA"/>
</dbReference>
<dbReference type="Proteomes" id="UP000317557">
    <property type="component" value="Unassembled WGS sequence"/>
</dbReference>
<protein>
    <submittedName>
        <fullName evidence="1">Uncharacterized protein</fullName>
    </submittedName>
</protein>
<accession>A0A521E9J8</accession>
<proteinExistence type="predicted"/>
<sequence>MVSFIPLSPSIPKPYRIYYVYDLKRMRFPDFILFDKNHVMSMSGHLSLQERKYVHSFKAFDLINSPGTFFISNFNHAMEFPRSGGD</sequence>
<gene>
    <name evidence="1" type="ORF">SAMN06265219_11135</name>
</gene>
<name>A0A521E9J8_9BACT</name>
<dbReference type="AlphaFoldDB" id="A0A521E9J8"/>
<keyword evidence="2" id="KW-1185">Reference proteome</keyword>
<organism evidence="1 2">
    <name type="scientific">Gracilimonas mengyeensis</name>
    <dbReference type="NCBI Taxonomy" id="1302730"/>
    <lineage>
        <taxon>Bacteria</taxon>
        <taxon>Pseudomonadati</taxon>
        <taxon>Balneolota</taxon>
        <taxon>Balneolia</taxon>
        <taxon>Balneolales</taxon>
        <taxon>Balneolaceae</taxon>
        <taxon>Gracilimonas</taxon>
    </lineage>
</organism>
<reference evidence="1 2" key="1">
    <citation type="submission" date="2017-05" db="EMBL/GenBank/DDBJ databases">
        <authorList>
            <person name="Varghese N."/>
            <person name="Submissions S."/>
        </authorList>
    </citation>
    <scope>NUCLEOTIDE SEQUENCE [LARGE SCALE GENOMIC DNA]</scope>
    <source>
        <strain evidence="1 2">DSM 21985</strain>
    </source>
</reference>
<evidence type="ECO:0000313" key="2">
    <source>
        <dbReference type="Proteomes" id="UP000317557"/>
    </source>
</evidence>